<protein>
    <recommendedName>
        <fullName evidence="3">PSI domain-containing protein</fullName>
    </recommendedName>
</protein>
<evidence type="ECO:0000256" key="1">
    <source>
        <dbReference type="ARBA" id="ARBA00023180"/>
    </source>
</evidence>
<evidence type="ECO:0000313" key="5">
    <source>
        <dbReference type="Proteomes" id="UP000000600"/>
    </source>
</evidence>
<feature type="domain" description="PSI" evidence="3">
    <location>
        <begin position="763"/>
        <end position="808"/>
    </location>
</feature>
<dbReference type="HOGENOM" id="CLU_000383_0_0_1"/>
<feature type="domain" description="PSI" evidence="3">
    <location>
        <begin position="966"/>
        <end position="1011"/>
    </location>
</feature>
<evidence type="ECO:0000313" key="4">
    <source>
        <dbReference type="EMBL" id="CAK77643.1"/>
    </source>
</evidence>
<reference evidence="4 5" key="1">
    <citation type="journal article" date="2006" name="Nature">
        <title>Global trends of whole-genome duplications revealed by the ciliate Paramecium tetraurelia.</title>
        <authorList>
            <consortium name="Genoscope"/>
            <person name="Aury J.-M."/>
            <person name="Jaillon O."/>
            <person name="Duret L."/>
            <person name="Noel B."/>
            <person name="Jubin C."/>
            <person name="Porcel B.M."/>
            <person name="Segurens B."/>
            <person name="Daubin V."/>
            <person name="Anthouard V."/>
            <person name="Aiach N."/>
            <person name="Arnaiz O."/>
            <person name="Billaut A."/>
            <person name="Beisson J."/>
            <person name="Blanc I."/>
            <person name="Bouhouche K."/>
            <person name="Camara F."/>
            <person name="Duharcourt S."/>
            <person name="Guigo R."/>
            <person name="Gogendeau D."/>
            <person name="Katinka M."/>
            <person name="Keller A.-M."/>
            <person name="Kissmehl R."/>
            <person name="Klotz C."/>
            <person name="Koll F."/>
            <person name="Le Moue A."/>
            <person name="Lepere C."/>
            <person name="Malinsky S."/>
            <person name="Nowacki M."/>
            <person name="Nowak J.K."/>
            <person name="Plattner H."/>
            <person name="Poulain J."/>
            <person name="Ruiz F."/>
            <person name="Serrano V."/>
            <person name="Zagulski M."/>
            <person name="Dessen P."/>
            <person name="Betermier M."/>
            <person name="Weissenbach J."/>
            <person name="Scarpelli C."/>
            <person name="Schachter V."/>
            <person name="Sperling L."/>
            <person name="Meyer E."/>
            <person name="Cohen J."/>
            <person name="Wincker P."/>
        </authorList>
    </citation>
    <scope>NUCLEOTIDE SEQUENCE [LARGE SCALE GENOMIC DNA]</scope>
    <source>
        <strain evidence="4 5">Stock d4-2</strain>
    </source>
</reference>
<keyword evidence="2" id="KW-0732">Signal</keyword>
<feature type="domain" description="PSI" evidence="3">
    <location>
        <begin position="1315"/>
        <end position="1358"/>
    </location>
</feature>
<organism evidence="4 5">
    <name type="scientific">Paramecium tetraurelia</name>
    <dbReference type="NCBI Taxonomy" id="5888"/>
    <lineage>
        <taxon>Eukaryota</taxon>
        <taxon>Sar</taxon>
        <taxon>Alveolata</taxon>
        <taxon>Ciliophora</taxon>
        <taxon>Intramacronucleata</taxon>
        <taxon>Oligohymenophorea</taxon>
        <taxon>Peniculida</taxon>
        <taxon>Parameciidae</taxon>
        <taxon>Paramecium</taxon>
    </lineage>
</organism>
<feature type="signal peptide" evidence="2">
    <location>
        <begin position="1"/>
        <end position="18"/>
    </location>
</feature>
<feature type="domain" description="PSI" evidence="3">
    <location>
        <begin position="1254"/>
        <end position="1296"/>
    </location>
</feature>
<feature type="chain" id="PRO_5002623988" description="PSI domain-containing protein" evidence="2">
    <location>
        <begin position="19"/>
        <end position="1671"/>
    </location>
</feature>
<keyword evidence="1" id="KW-0325">Glycoprotein</keyword>
<dbReference type="InParanoid" id="A0D3M6"/>
<proteinExistence type="predicted"/>
<dbReference type="Proteomes" id="UP000000600">
    <property type="component" value="Unassembled WGS sequence"/>
</dbReference>
<dbReference type="KEGG" id="ptm:GSPATT00013131001"/>
<dbReference type="GeneID" id="5030825"/>
<dbReference type="EMBL" id="CT868274">
    <property type="protein sequence ID" value="CAK77643.1"/>
    <property type="molecule type" value="Genomic_DNA"/>
</dbReference>
<dbReference type="InterPro" id="IPR002895">
    <property type="entry name" value="Paramecium_SA"/>
</dbReference>
<dbReference type="RefSeq" id="XP_001445040.1">
    <property type="nucleotide sequence ID" value="XM_001445003.1"/>
</dbReference>
<feature type="domain" description="PSI" evidence="3">
    <location>
        <begin position="120"/>
        <end position="170"/>
    </location>
</feature>
<keyword evidence="5" id="KW-1185">Reference proteome</keyword>
<dbReference type="OMA" id="ECKNSFA"/>
<dbReference type="Pfam" id="PF01508">
    <property type="entry name" value="Paramecium_SA"/>
    <property type="match status" value="17"/>
</dbReference>
<dbReference type="OrthoDB" id="286056at2759"/>
<gene>
    <name evidence="4" type="ORF">GSPATT00013131001</name>
</gene>
<dbReference type="SMART" id="SM00639">
    <property type="entry name" value="PSA"/>
    <property type="match status" value="20"/>
</dbReference>
<feature type="domain" description="PSI" evidence="3">
    <location>
        <begin position="896"/>
        <end position="943"/>
    </location>
</feature>
<feature type="domain" description="PSI" evidence="3">
    <location>
        <begin position="832"/>
        <end position="876"/>
    </location>
</feature>
<accession>A0D3M6</accession>
<feature type="domain" description="PSI" evidence="3">
    <location>
        <begin position="247"/>
        <end position="292"/>
    </location>
</feature>
<dbReference type="InterPro" id="IPR016201">
    <property type="entry name" value="PSI"/>
</dbReference>
<evidence type="ECO:0000259" key="3">
    <source>
        <dbReference type="SMART" id="SM00423"/>
    </source>
</evidence>
<feature type="domain" description="PSI" evidence="3">
    <location>
        <begin position="498"/>
        <end position="545"/>
    </location>
</feature>
<dbReference type="SMART" id="SM00423">
    <property type="entry name" value="PSI"/>
    <property type="match status" value="9"/>
</dbReference>
<evidence type="ECO:0000256" key="2">
    <source>
        <dbReference type="SAM" id="SignalP"/>
    </source>
</evidence>
<name>A0D3M6_PARTE</name>
<sequence length="1671" mass="188884">MKFVLLLLYTISFQGILSETVNEKNKCECSKIYTIEECNINCEWNQVAGECQNQTLPLIRTSYCSYQKDNCSKTIGCANYNGICVPFTGCTAIKQNTNYACQQYSEICITDGSKCVEKSVCANYKTRFSCRNNYVNYEWQEYCFWDKKECRNAQACNELSFSLKNDAECRKQLSWCTFKKGGGCEDSGELCKDQKFQQQCITNRKGDVKCYWDGQACYDFSCKYITKDCVKNGCSLDKDSKCIDRLECNQYTIEQSCTYNKSNIQCMWENKSCQIKSCENASLTRQTNQSCQEINSNCITQFGGGCKMNGECDQANNKMGCQQNIRGENCYWNGYQCVLKQCQWAPASFKTATLCKNFQSNCVYNGKICIEDGCYAQQTQQTCQANRQCSWQSKCDTKTCETAGRDIKYTSHLECWNYLSTCTLNDQGMGCMMIKYSCNQYIREIQCYQSTQSKCSWYKNQCLDSKCEYLHYTTHYECNNYLSSCTTDGTTCISVKSLCKSYTSEKSCTINSQNQPCIWQNGKCAEITCNLIPKTEDFNTHSECNLYQSQCTVLEQITGCIVSPTECGLLNQSQCYGSKCIYSNGVCRDKQCQDYKGDITQSNCEAFLEGKKCMRGPNLIPIGCVDRVDNCKNITNEYQCNEGNDKNNNKCKWVYSFCINWNQNIFKQVSNACVYPAVQIDQSSFCITDKKCIDTGIATVEYTDEICENYLISCKKDTASACKSKSNETTPSQCGYYVSKTNCIALSSCFWSNTEGCKVIQNECGAFTKQDDCDGNKDTSGTFCKWNTGGSACQSICLTLTPVNQKCSTVDSKCVINGNVGDTNKCIKKKANCSDYAASQLECVDDDRCVFNLGTSQCVVRNCTDLTDNLTHQQCNAYKSECTVAYPGGCSNLLPNCSDYLNQRQCNLNDKSKICYWYQNKGCSDKKCSEIVYNALQPKTQCQAFFNDLVCNLNNSENGCEDLRDSCSKYKIEKQCFKQLDGYECMWLDNTCIQASCETTILSSYTHTDCSQQYSKLRCTVNGTNDGCMYQSTDCKKYKTQDQCKKTIQNEDCIWNQLYQECNFKTCKDEIPENQKCSDYLSTCIEPNYTCRNSVCEDYPYDNDQDCKMKDSKCTSNGRFCIQRGTCDQNQYQQACNIDINNKYCGWNSAQKQCKFLQCSEAPLELIYTQDCETYFPKQNCITKLGGGCTIARSCLDYTTQNQCDDSQLFECIWENQNCRSKVCKDYKSGNLLNCQSKLQNCTTDGSTCVEMRNCAQLSKENCTIGTEGNCLYLNGQCLPYQKCQSISYTSHQECFDSLQNQCTTDGTKCVPITSCDEYSLKVQCIKGIEGDCAWENNKCSKFSSCDSYHYKTHQECYSINQSCTTDTVSQCIKLMECSKYPYEENCKFDQSGIVKSNGLVTKLNTCLWKDRSCSNITCIDLYGTDHSRCYQQLSTCTSDGVKCINMENACSSYLNSACSSAFSQEGQCVLVDSICTVYDCSKVTVETQCKTLSHCQFIKNLCQPYRKCQEYTTEKDCTKGTDGQCLFKNSKCSVMSSCTDTNQQQFCDSKSCHWNTTSSACQSHTCQTYGLQNPCGSFYNYQKTQLTFCAYSNADHSCKDISPTIFGSADCYTKSLGYFSNRNDSCTSCVYQPQTNTTIPTNNETKNDTTNNEIGGILVHVILIGLLITI</sequence>